<accession>A0A6N8EGQ4</accession>
<evidence type="ECO:0008006" key="3">
    <source>
        <dbReference type="Google" id="ProtNLM"/>
    </source>
</evidence>
<gene>
    <name evidence="1" type="ORF">GJ668_14340</name>
</gene>
<keyword evidence="2" id="KW-1185">Reference proteome</keyword>
<sequence length="101" mass="11270">MTLLIELFIARRVEPTTHMMRLDVDLTQEAPNGVGGNRRHDPAFNGFGGQLRVCPAHQFALTATRRLALKLLDKSLAHLAGEEQRIAPSRHIITRDATTMD</sequence>
<proteinExistence type="predicted"/>
<protein>
    <recommendedName>
        <fullName evidence="3">Cytochrome P450</fullName>
    </recommendedName>
</protein>
<dbReference type="RefSeq" id="WP_155450827.1">
    <property type="nucleotide sequence ID" value="NZ_WNKT01000035.1"/>
</dbReference>
<name>A0A6N8EGQ4_9GAMM</name>
<evidence type="ECO:0000313" key="1">
    <source>
        <dbReference type="EMBL" id="MTW22258.1"/>
    </source>
</evidence>
<dbReference type="AlphaFoldDB" id="A0A6N8EGQ4"/>
<comment type="caution">
    <text evidence="1">The sequence shown here is derived from an EMBL/GenBank/DDBJ whole genome shotgun (WGS) entry which is preliminary data.</text>
</comment>
<reference evidence="1 2" key="1">
    <citation type="submission" date="2019-11" db="EMBL/GenBank/DDBJ databases">
        <title>Whole-genome sequence of the anaerobic purple sulfur bacterium Allochromatium palmeri DSM 15591.</title>
        <authorList>
            <person name="Kyndt J.A."/>
            <person name="Meyer T.E."/>
        </authorList>
    </citation>
    <scope>NUCLEOTIDE SEQUENCE [LARGE SCALE GENOMIC DNA]</scope>
    <source>
        <strain evidence="1 2">DSM 15591</strain>
    </source>
</reference>
<organism evidence="1 2">
    <name type="scientific">Allochromatium palmeri</name>
    <dbReference type="NCBI Taxonomy" id="231048"/>
    <lineage>
        <taxon>Bacteria</taxon>
        <taxon>Pseudomonadati</taxon>
        <taxon>Pseudomonadota</taxon>
        <taxon>Gammaproteobacteria</taxon>
        <taxon>Chromatiales</taxon>
        <taxon>Chromatiaceae</taxon>
        <taxon>Allochromatium</taxon>
    </lineage>
</organism>
<dbReference type="Proteomes" id="UP000434044">
    <property type="component" value="Unassembled WGS sequence"/>
</dbReference>
<evidence type="ECO:0000313" key="2">
    <source>
        <dbReference type="Proteomes" id="UP000434044"/>
    </source>
</evidence>
<dbReference type="EMBL" id="WNKT01000035">
    <property type="protein sequence ID" value="MTW22258.1"/>
    <property type="molecule type" value="Genomic_DNA"/>
</dbReference>